<organism evidence="1 2">
    <name type="scientific">Salibaculum griseiflavum</name>
    <dbReference type="NCBI Taxonomy" id="1914409"/>
    <lineage>
        <taxon>Bacteria</taxon>
        <taxon>Pseudomonadati</taxon>
        <taxon>Pseudomonadota</taxon>
        <taxon>Alphaproteobacteria</taxon>
        <taxon>Rhodobacterales</taxon>
        <taxon>Roseobacteraceae</taxon>
        <taxon>Salibaculum</taxon>
    </lineage>
</organism>
<gene>
    <name evidence="1" type="ORF">DFK10_03220</name>
</gene>
<dbReference type="InterPro" id="IPR038666">
    <property type="entry name" value="SSP1_head-tail_sf"/>
</dbReference>
<dbReference type="Pfam" id="PF05521">
    <property type="entry name" value="Phage_HCP"/>
    <property type="match status" value="1"/>
</dbReference>
<proteinExistence type="predicted"/>
<dbReference type="RefSeq" id="WP_109386500.1">
    <property type="nucleotide sequence ID" value="NZ_QETF01000002.1"/>
</dbReference>
<dbReference type="Proteomes" id="UP000245293">
    <property type="component" value="Unassembled WGS sequence"/>
</dbReference>
<dbReference type="OrthoDB" id="7570189at2"/>
<evidence type="ECO:0000313" key="2">
    <source>
        <dbReference type="Proteomes" id="UP000245293"/>
    </source>
</evidence>
<dbReference type="EMBL" id="QETF01000002">
    <property type="protein sequence ID" value="PWG18273.1"/>
    <property type="molecule type" value="Genomic_DNA"/>
</dbReference>
<dbReference type="InterPro" id="IPR008767">
    <property type="entry name" value="Phage_SPP1_head-tail_adaptor"/>
</dbReference>
<keyword evidence="2" id="KW-1185">Reference proteome</keyword>
<comment type="caution">
    <text evidence="1">The sequence shown here is derived from an EMBL/GenBank/DDBJ whole genome shotgun (WGS) entry which is preliminary data.</text>
</comment>
<name>A0A2V1P6Y6_9RHOB</name>
<reference evidence="2" key="1">
    <citation type="submission" date="2018-05" db="EMBL/GenBank/DDBJ databases">
        <authorList>
            <person name="Du Z."/>
            <person name="Wang X."/>
        </authorList>
    </citation>
    <scope>NUCLEOTIDE SEQUENCE [LARGE SCALE GENOMIC DNA]</scope>
    <source>
        <strain evidence="2">WDS4C29</strain>
    </source>
</reference>
<dbReference type="Gene3D" id="2.40.10.270">
    <property type="entry name" value="Bacteriophage SPP1 head-tail adaptor protein"/>
    <property type="match status" value="1"/>
</dbReference>
<sequence length="111" mass="12275">MTIRLNRKLTLEAPMRVADGAGGFETVWQSLGTLWAQVEARTGRETAGAAMPLSRVRFRITLRAAPIGASSRPQPDQRFREGTRVYRIQAVSEDDADGRYLVADAEEEVIA</sequence>
<protein>
    <submittedName>
        <fullName evidence="1">Phage tail protein</fullName>
    </submittedName>
</protein>
<dbReference type="AlphaFoldDB" id="A0A2V1P6Y6"/>
<evidence type="ECO:0000313" key="1">
    <source>
        <dbReference type="EMBL" id="PWG18273.1"/>
    </source>
</evidence>
<accession>A0A2V1P6Y6</accession>